<dbReference type="RefSeq" id="XP_008861097.1">
    <property type="nucleotide sequence ID" value="XM_008862875.1"/>
</dbReference>
<dbReference type="Gene3D" id="2.30.29.30">
    <property type="entry name" value="Pleckstrin-homology domain (PH domain)/Phosphotyrosine-binding domain (PTB)"/>
    <property type="match status" value="1"/>
</dbReference>
<feature type="domain" description="PH" evidence="2">
    <location>
        <begin position="36"/>
        <end position="141"/>
    </location>
</feature>
<feature type="compositionally biased region" description="Pro residues" evidence="1">
    <location>
        <begin position="1"/>
        <end position="11"/>
    </location>
</feature>
<name>A0A024UT42_9STRA</name>
<protein>
    <recommendedName>
        <fullName evidence="2">PH domain-containing protein</fullName>
    </recommendedName>
</protein>
<dbReference type="PROSITE" id="PS50003">
    <property type="entry name" value="PH_DOMAIN"/>
    <property type="match status" value="1"/>
</dbReference>
<dbReference type="SMART" id="SM00233">
    <property type="entry name" value="PH"/>
    <property type="match status" value="1"/>
</dbReference>
<dbReference type="CDD" id="cd00821">
    <property type="entry name" value="PH"/>
    <property type="match status" value="1"/>
</dbReference>
<dbReference type="Proteomes" id="UP000285060">
    <property type="component" value="Unassembled WGS sequence"/>
</dbReference>
<dbReference type="GeneID" id="20077249"/>
<dbReference type="AlphaFoldDB" id="A0A024UT42"/>
<dbReference type="VEuPathDB" id="FungiDB:H310_00199"/>
<dbReference type="EMBL" id="QUSY01000068">
    <property type="protein sequence ID" value="RHY33587.1"/>
    <property type="molecule type" value="Genomic_DNA"/>
</dbReference>
<evidence type="ECO:0000256" key="1">
    <source>
        <dbReference type="SAM" id="MobiDB-lite"/>
    </source>
</evidence>
<gene>
    <name evidence="4" type="ORF">DYB32_001533</name>
    <name evidence="3" type="ORF">H310_00199</name>
</gene>
<dbReference type="PANTHER" id="PTHR14336:SF8">
    <property type="entry name" value="PROTEIN OPY1"/>
    <property type="match status" value="1"/>
</dbReference>
<dbReference type="SUPFAM" id="SSF50729">
    <property type="entry name" value="PH domain-like"/>
    <property type="match status" value="1"/>
</dbReference>
<dbReference type="eggNOG" id="ENOG502RH85">
    <property type="taxonomic scope" value="Eukaryota"/>
</dbReference>
<feature type="region of interest" description="Disordered" evidence="1">
    <location>
        <begin position="1"/>
        <end position="25"/>
    </location>
</feature>
<evidence type="ECO:0000313" key="3">
    <source>
        <dbReference type="EMBL" id="ETW09686.1"/>
    </source>
</evidence>
<organism evidence="3">
    <name type="scientific">Aphanomyces invadans</name>
    <dbReference type="NCBI Taxonomy" id="157072"/>
    <lineage>
        <taxon>Eukaryota</taxon>
        <taxon>Sar</taxon>
        <taxon>Stramenopiles</taxon>
        <taxon>Oomycota</taxon>
        <taxon>Saprolegniomycetes</taxon>
        <taxon>Saprolegniales</taxon>
        <taxon>Verrucalvaceae</taxon>
        <taxon>Aphanomyces</taxon>
    </lineage>
</organism>
<dbReference type="Pfam" id="PF00169">
    <property type="entry name" value="PH"/>
    <property type="match status" value="1"/>
</dbReference>
<accession>A0A024UT42</accession>
<evidence type="ECO:0000259" key="2">
    <source>
        <dbReference type="PROSITE" id="PS50003"/>
    </source>
</evidence>
<keyword evidence="5" id="KW-1185">Reference proteome</keyword>
<sequence>MAPTVQPPPSPSLGRCPRHSSFSSSDTLSNAFNATEVLMKGMLFKRGQGGWFHRKTWKVRHVVLTSSVLRYYELDVRKGELDLRDCSPSSIQALPRDATFTGTYGTLWRFAVQTPKRRMLFSAPSEMEMNEWVRHLHLALAIQRNDFSTIQRLSSIPTRYSVRVPTSPRGRKISIAGTPLPESPKAAQPDGSHAVVLRAYRKCTSDLEAFVHAVVRNPCDLIEVEF</sequence>
<dbReference type="EMBL" id="KI913952">
    <property type="protein sequence ID" value="ETW09686.1"/>
    <property type="molecule type" value="Genomic_DNA"/>
</dbReference>
<reference evidence="3" key="1">
    <citation type="submission" date="2013-12" db="EMBL/GenBank/DDBJ databases">
        <title>The Genome Sequence of Aphanomyces invadans NJM9701.</title>
        <authorList>
            <consortium name="The Broad Institute Genomics Platform"/>
            <person name="Russ C."/>
            <person name="Tyler B."/>
            <person name="van West P."/>
            <person name="Dieguez-Uribeondo J."/>
            <person name="Young S.K."/>
            <person name="Zeng Q."/>
            <person name="Gargeya S."/>
            <person name="Fitzgerald M."/>
            <person name="Abouelleil A."/>
            <person name="Alvarado L."/>
            <person name="Chapman S.B."/>
            <person name="Gainer-Dewar J."/>
            <person name="Goldberg J."/>
            <person name="Griggs A."/>
            <person name="Gujja S."/>
            <person name="Hansen M."/>
            <person name="Howarth C."/>
            <person name="Imamovic A."/>
            <person name="Ireland A."/>
            <person name="Larimer J."/>
            <person name="McCowan C."/>
            <person name="Murphy C."/>
            <person name="Pearson M."/>
            <person name="Poon T.W."/>
            <person name="Priest M."/>
            <person name="Roberts A."/>
            <person name="Saif S."/>
            <person name="Shea T."/>
            <person name="Sykes S."/>
            <person name="Wortman J."/>
            <person name="Nusbaum C."/>
            <person name="Birren B."/>
        </authorList>
    </citation>
    <scope>NUCLEOTIDE SEQUENCE [LARGE SCALE GENOMIC DNA]</scope>
    <source>
        <strain evidence="3">NJM9701</strain>
    </source>
</reference>
<proteinExistence type="predicted"/>
<dbReference type="OrthoDB" id="185175at2759"/>
<evidence type="ECO:0000313" key="4">
    <source>
        <dbReference type="EMBL" id="RHY33587.1"/>
    </source>
</evidence>
<dbReference type="InterPro" id="IPR001849">
    <property type="entry name" value="PH_domain"/>
</dbReference>
<reference evidence="4 5" key="2">
    <citation type="submission" date="2018-08" db="EMBL/GenBank/DDBJ databases">
        <title>Aphanomyces genome sequencing and annotation.</title>
        <authorList>
            <person name="Minardi D."/>
            <person name="Oidtmann B."/>
            <person name="Van Der Giezen M."/>
            <person name="Studholme D.J."/>
        </authorList>
    </citation>
    <scope>NUCLEOTIDE SEQUENCE [LARGE SCALE GENOMIC DNA]</scope>
    <source>
        <strain evidence="4 5">NJM0002</strain>
    </source>
</reference>
<dbReference type="PANTHER" id="PTHR14336">
    <property type="entry name" value="TANDEM PH DOMAIN CONTAINING PROTEIN"/>
    <property type="match status" value="1"/>
</dbReference>
<feature type="region of interest" description="Disordered" evidence="1">
    <location>
        <begin position="171"/>
        <end position="191"/>
    </location>
</feature>
<dbReference type="InterPro" id="IPR051707">
    <property type="entry name" value="PI-Interact_SigTrans_Reg"/>
</dbReference>
<dbReference type="InterPro" id="IPR011993">
    <property type="entry name" value="PH-like_dom_sf"/>
</dbReference>
<evidence type="ECO:0000313" key="5">
    <source>
        <dbReference type="Proteomes" id="UP000285060"/>
    </source>
</evidence>